<dbReference type="AlphaFoldDB" id="A0A328BS49"/>
<feature type="transmembrane region" description="Helical" evidence="1">
    <location>
        <begin position="380"/>
        <end position="397"/>
    </location>
</feature>
<evidence type="ECO:0008006" key="4">
    <source>
        <dbReference type="Google" id="ProtNLM"/>
    </source>
</evidence>
<dbReference type="Proteomes" id="UP000248553">
    <property type="component" value="Unassembled WGS sequence"/>
</dbReference>
<feature type="transmembrane region" description="Helical" evidence="1">
    <location>
        <begin position="193"/>
        <end position="215"/>
    </location>
</feature>
<feature type="transmembrane region" description="Helical" evidence="1">
    <location>
        <begin position="463"/>
        <end position="483"/>
    </location>
</feature>
<feature type="transmembrane region" description="Helical" evidence="1">
    <location>
        <begin position="70"/>
        <end position="87"/>
    </location>
</feature>
<feature type="transmembrane region" description="Helical" evidence="1">
    <location>
        <begin position="124"/>
        <end position="141"/>
    </location>
</feature>
<accession>A0A328BS49</accession>
<sequence length="580" mass="63384">MSRPAAPPAPAFFGALAVLLVLAAGLGPGLIFGLSRYADVEHLRHVRYHDATFRYLPISLTPAGYAQAKLAWLGLTLLSAAVLRWQWRRRGRLYRELAALHQEWRAAPPLLAPWRQLRPAERRTARLLFGALLLVRAYYVLRYPLYGDELVTYLSFVREGALAAISFYPIPNNHVGYSLLCWLSSLVSPNFYWATRLPTLLISAAGTTGVGLLLLRHTSFRVAALTVFLFAFFPYALFQAVVGRGYFLLAVSAQLGLVAVLTLLQRPARPRLAWALLVGSSVVGLYAMPSYLLVFGSLLAGLATGLALQQRPAPLWPLGLAGLVTGGGAALLYAPVLLVSGPWALLANDYVAPGAGYAAGLTALGFVARTEGQLLGTGPLGLALAGGLSLAGLLLGYRQRALRPLVLSALALLWLPYLPLLVRGVYPPARVLSYRVFGLFLLAALLLETALRWPPLAVLRRRPALAVALPVLAWAGVAVLLLLRRADQEAARNARVARTYAWLQARHARRVQVEAPHYQLYLQFFSQTSGGALRVDAAAEPGARYQFYLLDREQHHKFRVPRPPVFENEDVRVYAGPPGR</sequence>
<feature type="transmembrane region" description="Helical" evidence="1">
    <location>
        <begin position="432"/>
        <end position="451"/>
    </location>
</feature>
<comment type="caution">
    <text evidence="2">The sequence shown here is derived from an EMBL/GenBank/DDBJ whole genome shotgun (WGS) entry which is preliminary data.</text>
</comment>
<feature type="transmembrane region" description="Helical" evidence="1">
    <location>
        <begin position="350"/>
        <end position="368"/>
    </location>
</feature>
<evidence type="ECO:0000256" key="1">
    <source>
        <dbReference type="SAM" id="Phobius"/>
    </source>
</evidence>
<reference evidence="3" key="1">
    <citation type="submission" date="2018-05" db="EMBL/GenBank/DDBJ databases">
        <authorList>
            <person name="Nie L."/>
        </authorList>
    </citation>
    <scope>NUCLEOTIDE SEQUENCE [LARGE SCALE GENOMIC DNA]</scope>
    <source>
        <strain evidence="3">NL</strain>
    </source>
</reference>
<keyword evidence="1" id="KW-0812">Transmembrane</keyword>
<evidence type="ECO:0000313" key="2">
    <source>
        <dbReference type="EMBL" id="RAK70110.1"/>
    </source>
</evidence>
<feature type="transmembrane region" description="Helical" evidence="1">
    <location>
        <begin position="12"/>
        <end position="34"/>
    </location>
</feature>
<organism evidence="2 3">
    <name type="scientific">Hymenobacter edaphi</name>
    <dbReference type="NCBI Taxonomy" id="2211146"/>
    <lineage>
        <taxon>Bacteria</taxon>
        <taxon>Pseudomonadati</taxon>
        <taxon>Bacteroidota</taxon>
        <taxon>Cytophagia</taxon>
        <taxon>Cytophagales</taxon>
        <taxon>Hymenobacteraceae</taxon>
        <taxon>Hymenobacter</taxon>
    </lineage>
</organism>
<feature type="transmembrane region" description="Helical" evidence="1">
    <location>
        <begin position="276"/>
        <end position="303"/>
    </location>
</feature>
<keyword evidence="1" id="KW-1133">Transmembrane helix</keyword>
<gene>
    <name evidence="2" type="ORF">DLM85_04455</name>
</gene>
<proteinExistence type="predicted"/>
<keyword evidence="3" id="KW-1185">Reference proteome</keyword>
<dbReference type="OrthoDB" id="1489163at2"/>
<feature type="transmembrane region" description="Helical" evidence="1">
    <location>
        <begin position="404"/>
        <end position="426"/>
    </location>
</feature>
<evidence type="ECO:0000313" key="3">
    <source>
        <dbReference type="Proteomes" id="UP000248553"/>
    </source>
</evidence>
<feature type="transmembrane region" description="Helical" evidence="1">
    <location>
        <begin position="315"/>
        <end position="338"/>
    </location>
</feature>
<protein>
    <recommendedName>
        <fullName evidence="4">Glycosyltransferase RgtA/B/C/D-like domain-containing protein</fullName>
    </recommendedName>
</protein>
<dbReference type="RefSeq" id="WP_111476844.1">
    <property type="nucleotide sequence ID" value="NZ_QHKM01000001.1"/>
</dbReference>
<feature type="transmembrane region" description="Helical" evidence="1">
    <location>
        <begin position="222"/>
        <end position="240"/>
    </location>
</feature>
<name>A0A328BS49_9BACT</name>
<dbReference type="EMBL" id="QHKM01000001">
    <property type="protein sequence ID" value="RAK70110.1"/>
    <property type="molecule type" value="Genomic_DNA"/>
</dbReference>
<keyword evidence="1" id="KW-0472">Membrane</keyword>